<reference evidence="2 3" key="1">
    <citation type="journal article" date="2012" name="Science">
        <title>The Paleozoic origin of enzymatic lignin decomposition reconstructed from 31 fungal genomes.</title>
        <authorList>
            <person name="Floudas D."/>
            <person name="Binder M."/>
            <person name="Riley R."/>
            <person name="Barry K."/>
            <person name="Blanchette R.A."/>
            <person name="Henrissat B."/>
            <person name="Martinez A.T."/>
            <person name="Otillar R."/>
            <person name="Spatafora J.W."/>
            <person name="Yadav J.S."/>
            <person name="Aerts A."/>
            <person name="Benoit I."/>
            <person name="Boyd A."/>
            <person name="Carlson A."/>
            <person name="Copeland A."/>
            <person name="Coutinho P.M."/>
            <person name="de Vries R.P."/>
            <person name="Ferreira P."/>
            <person name="Findley K."/>
            <person name="Foster B."/>
            <person name="Gaskell J."/>
            <person name="Glotzer D."/>
            <person name="Gorecki P."/>
            <person name="Heitman J."/>
            <person name="Hesse C."/>
            <person name="Hori C."/>
            <person name="Igarashi K."/>
            <person name="Jurgens J.A."/>
            <person name="Kallen N."/>
            <person name="Kersten P."/>
            <person name="Kohler A."/>
            <person name="Kuees U."/>
            <person name="Kumar T.K.A."/>
            <person name="Kuo A."/>
            <person name="LaButti K."/>
            <person name="Larrondo L.F."/>
            <person name="Lindquist E."/>
            <person name="Ling A."/>
            <person name="Lombard V."/>
            <person name="Lucas S."/>
            <person name="Lundell T."/>
            <person name="Martin R."/>
            <person name="McLaughlin D.J."/>
            <person name="Morgenstern I."/>
            <person name="Morin E."/>
            <person name="Murat C."/>
            <person name="Nagy L.G."/>
            <person name="Nolan M."/>
            <person name="Ohm R.A."/>
            <person name="Patyshakuliyeva A."/>
            <person name="Rokas A."/>
            <person name="Ruiz-Duenas F.J."/>
            <person name="Sabat G."/>
            <person name="Salamov A."/>
            <person name="Samejima M."/>
            <person name="Schmutz J."/>
            <person name="Slot J.C."/>
            <person name="St John F."/>
            <person name="Stenlid J."/>
            <person name="Sun H."/>
            <person name="Sun S."/>
            <person name="Syed K."/>
            <person name="Tsang A."/>
            <person name="Wiebenga A."/>
            <person name="Young D."/>
            <person name="Pisabarro A."/>
            <person name="Eastwood D.C."/>
            <person name="Martin F."/>
            <person name="Cullen D."/>
            <person name="Grigoriev I.V."/>
            <person name="Hibbett D.S."/>
        </authorList>
    </citation>
    <scope>NUCLEOTIDE SEQUENCE [LARGE SCALE GENOMIC DNA]</scope>
    <source>
        <strain evidence="2 3">MD-104</strain>
    </source>
</reference>
<dbReference type="AlphaFoldDB" id="A0A2H3J8H5"/>
<feature type="region of interest" description="Disordered" evidence="1">
    <location>
        <begin position="46"/>
        <end position="66"/>
    </location>
</feature>
<organism evidence="2 3">
    <name type="scientific">Wolfiporia cocos (strain MD-104)</name>
    <name type="common">Brown rot fungus</name>
    <dbReference type="NCBI Taxonomy" id="742152"/>
    <lineage>
        <taxon>Eukaryota</taxon>
        <taxon>Fungi</taxon>
        <taxon>Dikarya</taxon>
        <taxon>Basidiomycota</taxon>
        <taxon>Agaricomycotina</taxon>
        <taxon>Agaricomycetes</taxon>
        <taxon>Polyporales</taxon>
        <taxon>Phaeolaceae</taxon>
        <taxon>Wolfiporia</taxon>
    </lineage>
</organism>
<evidence type="ECO:0000256" key="1">
    <source>
        <dbReference type="SAM" id="MobiDB-lite"/>
    </source>
</evidence>
<accession>A0A2H3J8H5</accession>
<name>A0A2H3J8H5_WOLCO</name>
<evidence type="ECO:0000313" key="3">
    <source>
        <dbReference type="Proteomes" id="UP000218811"/>
    </source>
</evidence>
<protein>
    <submittedName>
        <fullName evidence="2">Uncharacterized protein</fullName>
    </submittedName>
</protein>
<keyword evidence="3" id="KW-1185">Reference proteome</keyword>
<evidence type="ECO:0000313" key="2">
    <source>
        <dbReference type="EMBL" id="PCH35039.1"/>
    </source>
</evidence>
<dbReference type="Proteomes" id="UP000218811">
    <property type="component" value="Unassembled WGS sequence"/>
</dbReference>
<feature type="non-terminal residue" evidence="2">
    <location>
        <position position="96"/>
    </location>
</feature>
<proteinExistence type="predicted"/>
<gene>
    <name evidence="2" type="ORF">WOLCODRAFT_139698</name>
</gene>
<feature type="compositionally biased region" description="Polar residues" evidence="1">
    <location>
        <begin position="46"/>
        <end position="59"/>
    </location>
</feature>
<sequence>MGPSVGPRWSDRRHRPSDPLRSCDALVLVTGATIALSRRITRSCESNESHAQQLESTMQHGRARDATYPPDGALRIDLHHSRTFLGHRFIFFLLLS</sequence>
<dbReference type="EMBL" id="KB467843">
    <property type="protein sequence ID" value="PCH35039.1"/>
    <property type="molecule type" value="Genomic_DNA"/>
</dbReference>